<dbReference type="eggNOG" id="COG0707">
    <property type="taxonomic scope" value="Bacteria"/>
</dbReference>
<dbReference type="KEGG" id="dmt:DESME_14920"/>
<dbReference type="InterPro" id="IPR050519">
    <property type="entry name" value="Glycosyltransf_28_UgtP"/>
</dbReference>
<reference evidence="7 8" key="1">
    <citation type="submission" date="2013-12" db="EMBL/GenBank/DDBJ databases">
        <authorList>
            <consortium name="DOE Joint Genome Institute"/>
            <person name="Smidt H."/>
            <person name="Huntemann M."/>
            <person name="Han J."/>
            <person name="Chen A."/>
            <person name="Kyrpides N."/>
            <person name="Mavromatis K."/>
            <person name="Markowitz V."/>
            <person name="Palaniappan K."/>
            <person name="Ivanova N."/>
            <person name="Schaumberg A."/>
            <person name="Pati A."/>
            <person name="Liolios K."/>
            <person name="Nordberg H.P."/>
            <person name="Cantor M.N."/>
            <person name="Hua S.X."/>
            <person name="Woyke T."/>
        </authorList>
    </citation>
    <scope>NUCLEOTIDE SEQUENCE [LARGE SCALE GENOMIC DNA]</scope>
    <source>
        <strain evidence="8">DSM 15288</strain>
    </source>
</reference>
<evidence type="ECO:0000259" key="6">
    <source>
        <dbReference type="Pfam" id="PF06925"/>
    </source>
</evidence>
<dbReference type="OrthoDB" id="9815663at2"/>
<sequence length="385" mass="43075">MKAIIITTPLGNGHNSVAQALSTYLTKQHVENIVLDLYENIQPMLKDIISKGYYLSMKSMTLVKDFASDIYDLNEKRDMTSEYSLNRVQNIMLASKLNKVIDEYNPDLIICTQVYAAQVVDVLKEKGKVSATAVGIITDFTVQSYWEDVEHFEYIVVGSELLSFQLKKRNIQPERVLPFGIPIADKFALQRSKTQACSLLNLSDHTKNVLIMGGGMGFGNIDKYIEEIDKSVLDLQMIVVCGSNKSLYKKLQGKSTRKKMVVLGYINYVDILMDASDCILSKPGGITTSETLAKGLPMIMIDQLPGVEDRNVEFLLNNGAALFVTKTFSIDEALHVLLESSQRQRTIKATIKTLAKPDSTQHLCDFLIDKISYQQHAKLAKGDLQ</sequence>
<keyword evidence="4" id="KW-0808">Transferase</keyword>
<evidence type="ECO:0000256" key="1">
    <source>
        <dbReference type="ARBA" id="ARBA00004370"/>
    </source>
</evidence>
<feature type="domain" description="Glycosyl transferase family 28 C-terminal" evidence="5">
    <location>
        <begin position="209"/>
        <end position="346"/>
    </location>
</feature>
<protein>
    <submittedName>
        <fullName evidence="7">Monogalactosyldiacylglycerol synthase</fullName>
    </submittedName>
</protein>
<dbReference type="PANTHER" id="PTHR43025">
    <property type="entry name" value="MONOGALACTOSYLDIACYLGLYCEROL SYNTHASE"/>
    <property type="match status" value="1"/>
</dbReference>
<feature type="domain" description="Diacylglycerol glucosyltransferase N-terminal" evidence="6">
    <location>
        <begin position="14"/>
        <end position="183"/>
    </location>
</feature>
<proteinExistence type="inferred from homology"/>
<gene>
    <name evidence="7" type="ORF">DESME_14920</name>
</gene>
<dbReference type="GO" id="GO:0016020">
    <property type="term" value="C:membrane"/>
    <property type="evidence" value="ECO:0007669"/>
    <property type="project" value="UniProtKB-SubCell"/>
</dbReference>
<dbReference type="InterPro" id="IPR007235">
    <property type="entry name" value="Glyco_trans_28_C"/>
</dbReference>
<dbReference type="Pfam" id="PF06925">
    <property type="entry name" value="MGDG_synth"/>
    <property type="match status" value="1"/>
</dbReference>
<comment type="subcellular location">
    <subcellularLocation>
        <location evidence="1">Membrane</location>
    </subcellularLocation>
</comment>
<dbReference type="AlphaFoldDB" id="W0EGK6"/>
<evidence type="ECO:0000256" key="3">
    <source>
        <dbReference type="ARBA" id="ARBA00022676"/>
    </source>
</evidence>
<dbReference type="Pfam" id="PF04101">
    <property type="entry name" value="Glyco_tran_28_C"/>
    <property type="match status" value="1"/>
</dbReference>
<dbReference type="EMBL" id="CP007032">
    <property type="protein sequence ID" value="AHF08176.1"/>
    <property type="molecule type" value="Genomic_DNA"/>
</dbReference>
<dbReference type="GO" id="GO:0016758">
    <property type="term" value="F:hexosyltransferase activity"/>
    <property type="evidence" value="ECO:0007669"/>
    <property type="project" value="InterPro"/>
</dbReference>
<dbReference type="Proteomes" id="UP000010847">
    <property type="component" value="Chromosome"/>
</dbReference>
<organism evidence="7 8">
    <name type="scientific">Desulfitobacterium metallireducens DSM 15288</name>
    <dbReference type="NCBI Taxonomy" id="871968"/>
    <lineage>
        <taxon>Bacteria</taxon>
        <taxon>Bacillati</taxon>
        <taxon>Bacillota</taxon>
        <taxon>Clostridia</taxon>
        <taxon>Eubacteriales</taxon>
        <taxon>Desulfitobacteriaceae</taxon>
        <taxon>Desulfitobacterium</taxon>
    </lineage>
</organism>
<keyword evidence="3" id="KW-0328">Glycosyltransferase</keyword>
<evidence type="ECO:0000313" key="8">
    <source>
        <dbReference type="Proteomes" id="UP000010847"/>
    </source>
</evidence>
<name>W0EGK6_9FIRM</name>
<dbReference type="Gene3D" id="3.40.50.2000">
    <property type="entry name" value="Glycogen Phosphorylase B"/>
    <property type="match status" value="1"/>
</dbReference>
<dbReference type="SUPFAM" id="SSF53756">
    <property type="entry name" value="UDP-Glycosyltransferase/glycogen phosphorylase"/>
    <property type="match status" value="1"/>
</dbReference>
<dbReference type="HOGENOM" id="CLU_028367_0_1_9"/>
<evidence type="ECO:0000259" key="5">
    <source>
        <dbReference type="Pfam" id="PF04101"/>
    </source>
</evidence>
<dbReference type="PANTHER" id="PTHR43025:SF3">
    <property type="entry name" value="MONOGALACTOSYLDIACYLGLYCEROL SYNTHASE 1, CHLOROPLASTIC"/>
    <property type="match status" value="1"/>
</dbReference>
<evidence type="ECO:0000256" key="4">
    <source>
        <dbReference type="ARBA" id="ARBA00022679"/>
    </source>
</evidence>
<dbReference type="RefSeq" id="WP_006716973.1">
    <property type="nucleotide sequence ID" value="NZ_CP007032.1"/>
</dbReference>
<dbReference type="STRING" id="871968.DESME_14920"/>
<dbReference type="GO" id="GO:0009247">
    <property type="term" value="P:glycolipid biosynthetic process"/>
    <property type="evidence" value="ECO:0007669"/>
    <property type="project" value="InterPro"/>
</dbReference>
<dbReference type="InterPro" id="IPR009695">
    <property type="entry name" value="Diacylglyc_glucosyltr_N"/>
</dbReference>
<evidence type="ECO:0000256" key="2">
    <source>
        <dbReference type="ARBA" id="ARBA00006962"/>
    </source>
</evidence>
<evidence type="ECO:0000313" key="7">
    <source>
        <dbReference type="EMBL" id="AHF08176.1"/>
    </source>
</evidence>
<keyword evidence="8" id="KW-1185">Reference proteome</keyword>
<comment type="similarity">
    <text evidence="2">Belongs to the glycosyltransferase 28 family.</text>
</comment>
<accession>W0EGK6</accession>